<dbReference type="Gene3D" id="3.40.50.410">
    <property type="entry name" value="von Willebrand factor, type A domain"/>
    <property type="match status" value="1"/>
</dbReference>
<evidence type="ECO:0000256" key="2">
    <source>
        <dbReference type="ARBA" id="ARBA00022840"/>
    </source>
</evidence>
<accession>A0A9Q0LDG3</accession>
<dbReference type="SMART" id="SM00327">
    <property type="entry name" value="VWA"/>
    <property type="match status" value="1"/>
</dbReference>
<dbReference type="InterPro" id="IPR029047">
    <property type="entry name" value="HSP70_peptide-bd_sf"/>
</dbReference>
<dbReference type="PANTHER" id="PTHR45737:SF6">
    <property type="entry name" value="VON WILLEBRAND FACTOR A DOMAIN-CONTAINING PROTEIN 5A"/>
    <property type="match status" value="1"/>
</dbReference>
<dbReference type="InterPro" id="IPR013694">
    <property type="entry name" value="VIT"/>
</dbReference>
<dbReference type="Pfam" id="PF08487">
    <property type="entry name" value="VIT"/>
    <property type="match status" value="1"/>
</dbReference>
<dbReference type="InterPro" id="IPR036465">
    <property type="entry name" value="vWFA_dom_sf"/>
</dbReference>
<dbReference type="Pfam" id="PF13768">
    <property type="entry name" value="VWA_3"/>
    <property type="match status" value="1"/>
</dbReference>
<dbReference type="Proteomes" id="UP001149090">
    <property type="component" value="Unassembled WGS sequence"/>
</dbReference>
<dbReference type="OrthoDB" id="1729737at2759"/>
<feature type="domain" description="VWFA" evidence="3">
    <location>
        <begin position="269"/>
        <end position="438"/>
    </location>
</feature>
<proteinExistence type="predicted"/>
<evidence type="ECO:0000256" key="1">
    <source>
        <dbReference type="ARBA" id="ARBA00022741"/>
    </source>
</evidence>
<comment type="caution">
    <text evidence="5">The sequence shown here is derived from an EMBL/GenBank/DDBJ whole genome shotgun (WGS) entry which is preliminary data.</text>
</comment>
<keyword evidence="6" id="KW-1185">Reference proteome</keyword>
<evidence type="ECO:0000313" key="6">
    <source>
        <dbReference type="Proteomes" id="UP001149090"/>
    </source>
</evidence>
<gene>
    <name evidence="5" type="ORF">M0811_10751</name>
</gene>
<sequence>MSFGLFNTAEEIPIPLTGIQIKAKIIDFVGEVEITQRYQNINNYPLECVYKFLLDQSVAVNSFQAQIGDRYIQGVVKKNEKANEEYNDAIAQGETAMLLSEKKGKFEVSIGNFPSGTEIYIQIKYVVELEPNLNGDVVFKIPHQIAPLFHLRDPQFSSDHVHDSIQKVSNGISIDVLVFKEQNLAEIESNSLEIITSDFSNEYKLIQLKNECMKLEKDFELVIKRKNPSFPRIWIEKENEAQIEKDQEDAIMISLYPIIPQQNFKEISEIIFVVDQSGSMSGDRIEYTKLCLLKAMEKLPKSCFVNIVSFGSTYSALFEKSVLNNDANNKTIVDYIQKISANFGGTQLYSPLRFLLELEKIPRVPRQLFILTDGEIHDTQEVLNLVKRNSDFTRCFTIGQDASYDLVSGIAQSTGGKSVFVDSSNISQQVIQQISRALQPALTKIQLSWGVFENHVKQSPSKLTPFFNKERYIVYGFIKRNILDSILNKQTQSAQLEQKEPSYGLKIIADLPDGNPLTIELDFQNSISLENSRVIKTMAAKRLIHDLEVDNFDSIENVQTEIESLSLKYQITSQFTSFIAVDQNSEQSHETEEMRYQNFSYQSSVDTSCLLLLDVTPLTQSVDTQFGFSKSIISRNTTIPTRKAVTFQTCFDNQPFIKFGLFEGERNFSADNSLLKEFTIPRTKPESQSNIFDIALDLDANSILHVTFVDKANNQVFKQTIPNPPRLTQEQITKMVEDAYKFDPNSIPDPKKDSEPQIQPDFILNNIQDLIDDPKLILFDENNQDLKSKIQEEIKLIRNDISSNERIKRMKRKEVEAKFEKLFELLKPIISKLYSIVVSSKDQEEVNHILSYTFLFSIKPLFDETQKQTQTTTIYNYMGNQNTNYSFPSIDEVD</sequence>
<keyword evidence="2" id="KW-0067">ATP-binding</keyword>
<evidence type="ECO:0000259" key="3">
    <source>
        <dbReference type="PROSITE" id="PS50234"/>
    </source>
</evidence>
<dbReference type="PANTHER" id="PTHR45737">
    <property type="entry name" value="VON WILLEBRAND FACTOR A DOMAIN-CONTAINING PROTEIN 5A"/>
    <property type="match status" value="1"/>
</dbReference>
<feature type="domain" description="VIT" evidence="4">
    <location>
        <begin position="1"/>
        <end position="127"/>
    </location>
</feature>
<dbReference type="PROSITE" id="PS50234">
    <property type="entry name" value="VWFA"/>
    <property type="match status" value="1"/>
</dbReference>
<dbReference type="PROSITE" id="PS51468">
    <property type="entry name" value="VIT"/>
    <property type="match status" value="1"/>
</dbReference>
<dbReference type="EMBL" id="JAPDFW010000093">
    <property type="protein sequence ID" value="KAJ5070681.1"/>
    <property type="molecule type" value="Genomic_DNA"/>
</dbReference>
<reference evidence="5" key="1">
    <citation type="submission" date="2022-10" db="EMBL/GenBank/DDBJ databases">
        <title>Novel sulphate-reducing endosymbionts in the free-living metamonad Anaeramoeba.</title>
        <authorList>
            <person name="Jerlstrom-Hultqvist J."/>
            <person name="Cepicka I."/>
            <person name="Gallot-Lavallee L."/>
            <person name="Salas-Leiva D."/>
            <person name="Curtis B.A."/>
            <person name="Zahonova K."/>
            <person name="Pipaliya S."/>
            <person name="Dacks J."/>
            <person name="Roger A.J."/>
        </authorList>
    </citation>
    <scope>NUCLEOTIDE SEQUENCE</scope>
    <source>
        <strain evidence="5">BMAN</strain>
    </source>
</reference>
<dbReference type="InterPro" id="IPR002035">
    <property type="entry name" value="VWF_A"/>
</dbReference>
<keyword evidence="1" id="KW-0547">Nucleotide-binding</keyword>
<dbReference type="Pfam" id="PF00012">
    <property type="entry name" value="HSP70"/>
    <property type="match status" value="1"/>
</dbReference>
<protein>
    <submittedName>
        <fullName evidence="5">von willebrand factor a domain-containing protein 5a</fullName>
    </submittedName>
</protein>
<dbReference type="GO" id="GO:0005524">
    <property type="term" value="F:ATP binding"/>
    <property type="evidence" value="ECO:0007669"/>
    <property type="project" value="UniProtKB-KW"/>
</dbReference>
<dbReference type="SUPFAM" id="SSF100920">
    <property type="entry name" value="Heat shock protein 70kD (HSP70), peptide-binding domain"/>
    <property type="match status" value="1"/>
</dbReference>
<evidence type="ECO:0000259" key="4">
    <source>
        <dbReference type="PROSITE" id="PS51468"/>
    </source>
</evidence>
<dbReference type="InterPro" id="IPR013126">
    <property type="entry name" value="Hsp_70_fam"/>
</dbReference>
<dbReference type="AlphaFoldDB" id="A0A9Q0LDG3"/>
<name>A0A9Q0LDG3_ANAIG</name>
<dbReference type="SMART" id="SM00609">
    <property type="entry name" value="VIT"/>
    <property type="match status" value="1"/>
</dbReference>
<evidence type="ECO:0000313" key="5">
    <source>
        <dbReference type="EMBL" id="KAJ5070681.1"/>
    </source>
</evidence>
<organism evidence="5 6">
    <name type="scientific">Anaeramoeba ignava</name>
    <name type="common">Anaerobic marine amoeba</name>
    <dbReference type="NCBI Taxonomy" id="1746090"/>
    <lineage>
        <taxon>Eukaryota</taxon>
        <taxon>Metamonada</taxon>
        <taxon>Anaeramoebidae</taxon>
        <taxon>Anaeramoeba</taxon>
    </lineage>
</organism>
<dbReference type="GO" id="GO:0140662">
    <property type="term" value="F:ATP-dependent protein folding chaperone"/>
    <property type="evidence" value="ECO:0007669"/>
    <property type="project" value="InterPro"/>
</dbReference>
<dbReference type="SUPFAM" id="SSF53300">
    <property type="entry name" value="vWA-like"/>
    <property type="match status" value="1"/>
</dbReference>
<dbReference type="Gene3D" id="2.60.34.10">
    <property type="entry name" value="Substrate Binding Domain Of DNAk, Chain A, domain 1"/>
    <property type="match status" value="1"/>
</dbReference>